<accession>A0ABM9CQI0</accession>
<dbReference type="Pfam" id="PF14592">
    <property type="entry name" value="Chondroitinas_B"/>
    <property type="match status" value="1"/>
</dbReference>
<gene>
    <name evidence="3" type="ORF">PAECIP111891_05233</name>
</gene>
<feature type="region of interest" description="Disordered" evidence="1">
    <location>
        <begin position="457"/>
        <end position="501"/>
    </location>
</feature>
<dbReference type="InterPro" id="IPR039513">
    <property type="entry name" value="PL-6"/>
</dbReference>
<reference evidence="3" key="1">
    <citation type="submission" date="2022-01" db="EMBL/GenBank/DDBJ databases">
        <authorList>
            <person name="Criscuolo A."/>
        </authorList>
    </citation>
    <scope>NUCLEOTIDE SEQUENCE</scope>
    <source>
        <strain evidence="3">CIP111891</strain>
    </source>
</reference>
<dbReference type="Gene3D" id="2.160.20.10">
    <property type="entry name" value="Single-stranded right-handed beta-helix, Pectin lyase-like"/>
    <property type="match status" value="1"/>
</dbReference>
<sequence length="501" mass="54093">MKKLRKSLLTLSIVTAFSVIPFGVSAEESAVVKVSSVDEISAAMTKAQPGDTIVMRNGVWKDAAIVMEGEGKQNKPITLRAETPGHVVLTGASTLNIGGSYLVVDGLVFKDGGDIDDSGVIEFRVGDHEATHSRLTNVQMLDYNPQSNVKNTKWVGLYGSYNRVDHSYFKGKKNIGATMVVWREQPVEQHHVIDHNHFAGRPILRDDSGQVISNEAETLRIGTSTYSLSDSYTTVENNLFENNDGEIEMVSVKSGKNVIRGNTFLNNAATVTLRHGNGTHIENNFFFANGKANAGAIRVIGEDHVIANNYISGIVGSNTTRGAIVLTNGIPNSDLNKYFQVKNVLITHNTLVNNDNNIIVGDKKSGTNLLAPVDTIIANNVVQASGSPKLPLIKVIDDSAVLTYEGNFMYGAELGIEPVAGITQQNPQLALAEDGLYRADEESPIINALKNGAYSVKEDMDGQPRPQGNRDAGADEVSITPIRNKPLQPSDVGPEWLNGSE</sequence>
<evidence type="ECO:0000256" key="2">
    <source>
        <dbReference type="SAM" id="SignalP"/>
    </source>
</evidence>
<dbReference type="Proteomes" id="UP000838821">
    <property type="component" value="Unassembled WGS sequence"/>
</dbReference>
<dbReference type="EMBL" id="CAKMMW010000020">
    <property type="protein sequence ID" value="CAH1221557.1"/>
    <property type="molecule type" value="Genomic_DNA"/>
</dbReference>
<organism evidence="3 4">
    <name type="scientific">Paenibacillus allorhizoplanae</name>
    <dbReference type="NCBI Taxonomy" id="2905648"/>
    <lineage>
        <taxon>Bacteria</taxon>
        <taxon>Bacillati</taxon>
        <taxon>Bacillota</taxon>
        <taxon>Bacilli</taxon>
        <taxon>Bacillales</taxon>
        <taxon>Paenibacillaceae</taxon>
        <taxon>Paenibacillus</taxon>
    </lineage>
</organism>
<dbReference type="InterPro" id="IPR012334">
    <property type="entry name" value="Pectin_lyas_fold"/>
</dbReference>
<feature type="signal peptide" evidence="2">
    <location>
        <begin position="1"/>
        <end position="26"/>
    </location>
</feature>
<dbReference type="InterPro" id="IPR011050">
    <property type="entry name" value="Pectin_lyase_fold/virulence"/>
</dbReference>
<dbReference type="InterPro" id="IPR006626">
    <property type="entry name" value="PbH1"/>
</dbReference>
<protein>
    <recommendedName>
        <fullName evidence="5">Lyase</fullName>
    </recommendedName>
</protein>
<evidence type="ECO:0008006" key="5">
    <source>
        <dbReference type="Google" id="ProtNLM"/>
    </source>
</evidence>
<keyword evidence="2" id="KW-0732">Signal</keyword>
<comment type="caution">
    <text evidence="3">The sequence shown here is derived from an EMBL/GenBank/DDBJ whole genome shotgun (WGS) entry which is preliminary data.</text>
</comment>
<dbReference type="SMART" id="SM00710">
    <property type="entry name" value="PbH1"/>
    <property type="match status" value="3"/>
</dbReference>
<evidence type="ECO:0000313" key="3">
    <source>
        <dbReference type="EMBL" id="CAH1221557.1"/>
    </source>
</evidence>
<proteinExistence type="predicted"/>
<dbReference type="SUPFAM" id="SSF51126">
    <property type="entry name" value="Pectin lyase-like"/>
    <property type="match status" value="1"/>
</dbReference>
<feature type="chain" id="PRO_5045743491" description="Lyase" evidence="2">
    <location>
        <begin position="27"/>
        <end position="501"/>
    </location>
</feature>
<name>A0ABM9CQI0_9BACL</name>
<evidence type="ECO:0000256" key="1">
    <source>
        <dbReference type="SAM" id="MobiDB-lite"/>
    </source>
</evidence>
<evidence type="ECO:0000313" key="4">
    <source>
        <dbReference type="Proteomes" id="UP000838821"/>
    </source>
</evidence>
<dbReference type="CDD" id="cd14251">
    <property type="entry name" value="PL-6"/>
    <property type="match status" value="1"/>
</dbReference>
<keyword evidence="4" id="KW-1185">Reference proteome</keyword>
<dbReference type="RefSeq" id="WP_236291336.1">
    <property type="nucleotide sequence ID" value="NZ_CAKMMW010000020.1"/>
</dbReference>